<sequence precursor="true">MTAARPHAAMSHQVAALAMVIGLTISNTTQAQSSDTRAKIESEAIADSVWYDSDQNSVTPVDVKVRKDDSLNRSSRWLPKPDKVAKPKTPTSATSGGTGVLGSGLTIGNLLGWGLLITLFAAAIGLVLYTMSKAELDLAGNAASRRGSGQDGTIDEQMIQRMKHLPAELRRTDVNLRTEAERLMKEGLFDQAIILLFGHQLLSLDRVGMLRLNRGKTNRKYVRETRSADPHCGDQLQLTVDAFERSYFGRHVIKEDEFDALWQSNSAMENGIGVRMGAAV</sequence>
<dbReference type="Pfam" id="PF13559">
    <property type="entry name" value="DUF4129"/>
    <property type="match status" value="1"/>
</dbReference>
<reference evidence="5 6" key="1">
    <citation type="submission" date="2019-02" db="EMBL/GenBank/DDBJ databases">
        <title>Deep-cultivation of Planctomycetes and their phenomic and genomic characterization uncovers novel biology.</title>
        <authorList>
            <person name="Wiegand S."/>
            <person name="Jogler M."/>
            <person name="Boedeker C."/>
            <person name="Pinto D."/>
            <person name="Vollmers J."/>
            <person name="Rivas-Marin E."/>
            <person name="Kohn T."/>
            <person name="Peeters S.H."/>
            <person name="Heuer A."/>
            <person name="Rast P."/>
            <person name="Oberbeckmann S."/>
            <person name="Bunk B."/>
            <person name="Jeske O."/>
            <person name="Meyerdierks A."/>
            <person name="Storesund J.E."/>
            <person name="Kallscheuer N."/>
            <person name="Luecker S."/>
            <person name="Lage O.M."/>
            <person name="Pohl T."/>
            <person name="Merkel B.J."/>
            <person name="Hornburger P."/>
            <person name="Mueller R.-W."/>
            <person name="Bruemmer F."/>
            <person name="Labrenz M."/>
            <person name="Spormann A.M."/>
            <person name="Op Den Camp H."/>
            <person name="Overmann J."/>
            <person name="Amann R."/>
            <person name="Jetten M.S.M."/>
            <person name="Mascher T."/>
            <person name="Medema M.H."/>
            <person name="Devos D.P."/>
            <person name="Kaster A.-K."/>
            <person name="Ovreas L."/>
            <person name="Rohde M."/>
            <person name="Galperin M.Y."/>
            <person name="Jogler C."/>
        </authorList>
    </citation>
    <scope>NUCLEOTIDE SEQUENCE [LARGE SCALE GENOMIC DNA]</scope>
    <source>
        <strain evidence="5 6">Poly51</strain>
    </source>
</reference>
<keyword evidence="3" id="KW-0732">Signal</keyword>
<dbReference type="RefSeq" id="WP_146456603.1">
    <property type="nucleotide sequence ID" value="NZ_SJPW01000002.1"/>
</dbReference>
<proteinExistence type="predicted"/>
<keyword evidence="2" id="KW-0812">Transmembrane</keyword>
<feature type="transmembrane region" description="Helical" evidence="2">
    <location>
        <begin position="110"/>
        <end position="129"/>
    </location>
</feature>
<name>A0A5C6FGF8_9BACT</name>
<organism evidence="5 6">
    <name type="scientific">Rubripirellula tenax</name>
    <dbReference type="NCBI Taxonomy" id="2528015"/>
    <lineage>
        <taxon>Bacteria</taxon>
        <taxon>Pseudomonadati</taxon>
        <taxon>Planctomycetota</taxon>
        <taxon>Planctomycetia</taxon>
        <taxon>Pirellulales</taxon>
        <taxon>Pirellulaceae</taxon>
        <taxon>Rubripirellula</taxon>
    </lineage>
</organism>
<keyword evidence="2" id="KW-0472">Membrane</keyword>
<evidence type="ECO:0000259" key="4">
    <source>
        <dbReference type="Pfam" id="PF13559"/>
    </source>
</evidence>
<gene>
    <name evidence="5" type="ORF">Poly51_19620</name>
</gene>
<accession>A0A5C6FGF8</accession>
<evidence type="ECO:0000256" key="2">
    <source>
        <dbReference type="SAM" id="Phobius"/>
    </source>
</evidence>
<dbReference type="AlphaFoldDB" id="A0A5C6FGF8"/>
<protein>
    <recommendedName>
        <fullName evidence="4">Protein-glutamine gamma-glutamyltransferase-like C-terminal domain-containing protein</fullName>
    </recommendedName>
</protein>
<keyword evidence="6" id="KW-1185">Reference proteome</keyword>
<dbReference type="OrthoDB" id="290072at2"/>
<evidence type="ECO:0000256" key="3">
    <source>
        <dbReference type="SAM" id="SignalP"/>
    </source>
</evidence>
<dbReference type="Proteomes" id="UP000318288">
    <property type="component" value="Unassembled WGS sequence"/>
</dbReference>
<keyword evidence="2" id="KW-1133">Transmembrane helix</keyword>
<feature type="chain" id="PRO_5022698997" description="Protein-glutamine gamma-glutamyltransferase-like C-terminal domain-containing protein" evidence="3">
    <location>
        <begin position="32"/>
        <end position="280"/>
    </location>
</feature>
<dbReference type="EMBL" id="SJPW01000002">
    <property type="protein sequence ID" value="TWU59176.1"/>
    <property type="molecule type" value="Genomic_DNA"/>
</dbReference>
<comment type="caution">
    <text evidence="5">The sequence shown here is derived from an EMBL/GenBank/DDBJ whole genome shotgun (WGS) entry which is preliminary data.</text>
</comment>
<evidence type="ECO:0000256" key="1">
    <source>
        <dbReference type="SAM" id="MobiDB-lite"/>
    </source>
</evidence>
<evidence type="ECO:0000313" key="5">
    <source>
        <dbReference type="EMBL" id="TWU59176.1"/>
    </source>
</evidence>
<feature type="signal peptide" evidence="3">
    <location>
        <begin position="1"/>
        <end position="31"/>
    </location>
</feature>
<feature type="region of interest" description="Disordered" evidence="1">
    <location>
        <begin position="66"/>
        <end position="98"/>
    </location>
</feature>
<evidence type="ECO:0000313" key="6">
    <source>
        <dbReference type="Proteomes" id="UP000318288"/>
    </source>
</evidence>
<dbReference type="InterPro" id="IPR025403">
    <property type="entry name" value="TgpA-like_C"/>
</dbReference>
<feature type="domain" description="Protein-glutamine gamma-glutamyltransferase-like C-terminal" evidence="4">
    <location>
        <begin position="204"/>
        <end position="263"/>
    </location>
</feature>